<sequence length="118" mass="13004">MRLPSLLFLFCAALAYPVTAQNTAAPPLCQVTVATTPSPLPGFYVVVVSLKPDCPANAVADVRLESYIGGRYPRNGFFRVTRSHPLKRSGVPWYWRVGWRSASGQVFPLTLPNTQRTP</sequence>
<evidence type="ECO:0000313" key="3">
    <source>
        <dbReference type="Proteomes" id="UP001595748"/>
    </source>
</evidence>
<protein>
    <submittedName>
        <fullName evidence="2">Uncharacterized protein</fullName>
    </submittedName>
</protein>
<reference evidence="3" key="1">
    <citation type="journal article" date="2019" name="Int. J. Syst. Evol. Microbiol.">
        <title>The Global Catalogue of Microorganisms (GCM) 10K type strain sequencing project: providing services to taxonomists for standard genome sequencing and annotation.</title>
        <authorList>
            <consortium name="The Broad Institute Genomics Platform"/>
            <consortium name="The Broad Institute Genome Sequencing Center for Infectious Disease"/>
            <person name="Wu L."/>
            <person name="Ma J."/>
        </authorList>
    </citation>
    <scope>NUCLEOTIDE SEQUENCE [LARGE SCALE GENOMIC DNA]</scope>
    <source>
        <strain evidence="3">CCTCC AB 2013263</strain>
    </source>
</reference>
<accession>A0ABV8A123</accession>
<name>A0ABV8A123_9DEIO</name>
<feature type="signal peptide" evidence="1">
    <location>
        <begin position="1"/>
        <end position="20"/>
    </location>
</feature>
<dbReference type="Proteomes" id="UP001595748">
    <property type="component" value="Unassembled WGS sequence"/>
</dbReference>
<organism evidence="2 3">
    <name type="scientific">Deinococcus antarcticus</name>
    <dbReference type="NCBI Taxonomy" id="1298767"/>
    <lineage>
        <taxon>Bacteria</taxon>
        <taxon>Thermotogati</taxon>
        <taxon>Deinococcota</taxon>
        <taxon>Deinococci</taxon>
        <taxon>Deinococcales</taxon>
        <taxon>Deinococcaceae</taxon>
        <taxon>Deinococcus</taxon>
    </lineage>
</organism>
<evidence type="ECO:0000313" key="2">
    <source>
        <dbReference type="EMBL" id="MFC3859383.1"/>
    </source>
</evidence>
<dbReference type="RefSeq" id="WP_380075548.1">
    <property type="nucleotide sequence ID" value="NZ_JBHRZF010000011.1"/>
</dbReference>
<feature type="chain" id="PRO_5046909909" evidence="1">
    <location>
        <begin position="21"/>
        <end position="118"/>
    </location>
</feature>
<gene>
    <name evidence="2" type="ORF">ACFOPQ_01160</name>
</gene>
<keyword evidence="3" id="KW-1185">Reference proteome</keyword>
<comment type="caution">
    <text evidence="2">The sequence shown here is derived from an EMBL/GenBank/DDBJ whole genome shotgun (WGS) entry which is preliminary data.</text>
</comment>
<evidence type="ECO:0000256" key="1">
    <source>
        <dbReference type="SAM" id="SignalP"/>
    </source>
</evidence>
<dbReference type="EMBL" id="JBHRZF010000011">
    <property type="protein sequence ID" value="MFC3859383.1"/>
    <property type="molecule type" value="Genomic_DNA"/>
</dbReference>
<proteinExistence type="predicted"/>
<keyword evidence="1" id="KW-0732">Signal</keyword>